<keyword evidence="8 12" id="KW-0418">Kinase</keyword>
<dbReference type="Proteomes" id="UP000045285">
    <property type="component" value="Unassembled WGS sequence"/>
</dbReference>
<reference evidence="12 15" key="1">
    <citation type="submission" date="2014-08" db="EMBL/GenBank/DDBJ databases">
        <authorList>
            <person name="Moulin Lionel"/>
        </authorList>
    </citation>
    <scope>NUCLEOTIDE SEQUENCE [LARGE SCALE GENOMIC DNA]</scope>
</reference>
<dbReference type="GO" id="GO:0005524">
    <property type="term" value="F:ATP binding"/>
    <property type="evidence" value="ECO:0007669"/>
    <property type="project" value="UniProtKB-KW"/>
</dbReference>
<dbReference type="SUPFAM" id="SSF47384">
    <property type="entry name" value="Homodimeric domain of signal transducing histidine kinase"/>
    <property type="match status" value="1"/>
</dbReference>
<evidence type="ECO:0000256" key="9">
    <source>
        <dbReference type="ARBA" id="ARBA00022840"/>
    </source>
</evidence>
<keyword evidence="10" id="KW-0472">Membrane</keyword>
<evidence type="ECO:0000256" key="3">
    <source>
        <dbReference type="ARBA" id="ARBA00012438"/>
    </source>
</evidence>
<feature type="transmembrane region" description="Helical" evidence="10">
    <location>
        <begin position="123"/>
        <end position="141"/>
    </location>
</feature>
<evidence type="ECO:0000313" key="12">
    <source>
        <dbReference type="EMBL" id="CDX13729.1"/>
    </source>
</evidence>
<dbReference type="GO" id="GO:0005886">
    <property type="term" value="C:plasma membrane"/>
    <property type="evidence" value="ECO:0007669"/>
    <property type="project" value="UniProtKB-SubCell"/>
</dbReference>
<feature type="domain" description="Histidine kinase" evidence="11">
    <location>
        <begin position="235"/>
        <end position="441"/>
    </location>
</feature>
<evidence type="ECO:0000256" key="2">
    <source>
        <dbReference type="ARBA" id="ARBA00004651"/>
    </source>
</evidence>
<dbReference type="InterPro" id="IPR036097">
    <property type="entry name" value="HisK_dim/P_sf"/>
</dbReference>
<dbReference type="CDD" id="cd00082">
    <property type="entry name" value="HisKA"/>
    <property type="match status" value="1"/>
</dbReference>
<feature type="transmembrane region" description="Helical" evidence="10">
    <location>
        <begin position="146"/>
        <end position="167"/>
    </location>
</feature>
<dbReference type="InterPro" id="IPR005467">
    <property type="entry name" value="His_kinase_dom"/>
</dbReference>
<dbReference type="Pfam" id="PF02518">
    <property type="entry name" value="HATPase_c"/>
    <property type="match status" value="1"/>
</dbReference>
<evidence type="ECO:0000256" key="8">
    <source>
        <dbReference type="ARBA" id="ARBA00022777"/>
    </source>
</evidence>
<evidence type="ECO:0000256" key="10">
    <source>
        <dbReference type="SAM" id="Phobius"/>
    </source>
</evidence>
<comment type="catalytic activity">
    <reaction evidence="1">
        <text>ATP + protein L-histidine = ADP + protein N-phospho-L-histidine.</text>
        <dbReference type="EC" id="2.7.13.3"/>
    </reaction>
</comment>
<dbReference type="EC" id="2.7.13.3" evidence="3"/>
<dbReference type="PANTHER" id="PTHR44936:SF10">
    <property type="entry name" value="SENSOR PROTEIN RSTB"/>
    <property type="match status" value="1"/>
</dbReference>
<accession>A0A090DDY1</accession>
<dbReference type="EMBL" id="CCMZ01000007">
    <property type="protein sequence ID" value="CDX13729.1"/>
    <property type="molecule type" value="Genomic_DNA"/>
</dbReference>
<evidence type="ECO:0000256" key="4">
    <source>
        <dbReference type="ARBA" id="ARBA00022475"/>
    </source>
</evidence>
<comment type="subcellular location">
    <subcellularLocation>
        <location evidence="2">Cell membrane</location>
        <topology evidence="2">Multi-pass membrane protein</topology>
    </subcellularLocation>
</comment>
<keyword evidence="9" id="KW-0067">ATP-binding</keyword>
<dbReference type="InterPro" id="IPR050980">
    <property type="entry name" value="2C_sensor_his_kinase"/>
</dbReference>
<dbReference type="InterPro" id="IPR004358">
    <property type="entry name" value="Sig_transdc_His_kin-like_C"/>
</dbReference>
<dbReference type="Proteomes" id="UP000046122">
    <property type="component" value="Unassembled WGS sequence"/>
</dbReference>
<dbReference type="SMART" id="SM00387">
    <property type="entry name" value="HATPase_c"/>
    <property type="match status" value="1"/>
</dbReference>
<evidence type="ECO:0000259" key="11">
    <source>
        <dbReference type="PROSITE" id="PS50109"/>
    </source>
</evidence>
<feature type="transmembrane region" description="Helical" evidence="10">
    <location>
        <begin position="100"/>
        <end position="117"/>
    </location>
</feature>
<dbReference type="PRINTS" id="PR00344">
    <property type="entry name" value="BCTRLSENSOR"/>
</dbReference>
<dbReference type="GO" id="GO:0000155">
    <property type="term" value="F:phosphorelay sensor kinase activity"/>
    <property type="evidence" value="ECO:0007669"/>
    <property type="project" value="InterPro"/>
</dbReference>
<evidence type="ECO:0000256" key="1">
    <source>
        <dbReference type="ARBA" id="ARBA00000085"/>
    </source>
</evidence>
<dbReference type="SUPFAM" id="SSF55874">
    <property type="entry name" value="ATPase domain of HSP90 chaperone/DNA topoisomerase II/histidine kinase"/>
    <property type="match status" value="1"/>
</dbReference>
<keyword evidence="14" id="KW-1185">Reference proteome</keyword>
<dbReference type="STRING" id="69974.MPLDJ20_20520"/>
<evidence type="ECO:0000256" key="6">
    <source>
        <dbReference type="ARBA" id="ARBA00022679"/>
    </source>
</evidence>
<dbReference type="AlphaFoldDB" id="A0A090DDY1"/>
<proteinExistence type="predicted"/>
<evidence type="ECO:0000313" key="14">
    <source>
        <dbReference type="Proteomes" id="UP000045285"/>
    </source>
</evidence>
<keyword evidence="6" id="KW-0808">Transferase</keyword>
<protein>
    <recommendedName>
        <fullName evidence="3">histidine kinase</fullName>
        <ecNumber evidence="3">2.7.13.3</ecNumber>
    </recommendedName>
</protein>
<name>A0A090DDY1_MESPL</name>
<reference evidence="14" key="2">
    <citation type="submission" date="2014-08" db="EMBL/GenBank/DDBJ databases">
        <authorList>
            <person name="Moulin L."/>
        </authorList>
    </citation>
    <scope>NUCLEOTIDE SEQUENCE [LARGE SCALE GENOMIC DNA]</scope>
</reference>
<keyword evidence="10" id="KW-0812">Transmembrane</keyword>
<evidence type="ECO:0000256" key="5">
    <source>
        <dbReference type="ARBA" id="ARBA00022553"/>
    </source>
</evidence>
<dbReference type="InterPro" id="IPR003661">
    <property type="entry name" value="HisK_dim/P_dom"/>
</dbReference>
<sequence length="450" mass="49042">MNISIPVLHHGKPFPAAPIAGQGGSASNTDATNRKNLLLLIQLRWLAVAGQVLTILVTQYWFAIPLPLAEMAGVVLFLIGLNIFSLLALRSDRRISNAQLFVALIFDMAALTTQLYLSGGASNPFVSLYLLQITLGAALLAPWSTWILVVAASACFVFLIFAFQPIALPHHGGSDLLALHLRGMFICFVLAAGLIVIFMTRINRNLRERDAYLADLRQRSAEEDHIVRMGLLASGAAHELGTPLSTISVILSDWRQMRGVKRSRELSEDVAEMQAQIERCKSIVTGILMSSGHARGEGTIRTTIRQFLDDLVQEWRLSRQPIKLDYSNGFGPDEQIVSDTALKQVIFNVLDNAQEASHHWVGITAERQDEKLVLSVRDRGPGFDKDILAGLGQPYMSSKGRPGGGLGLFLVFNVVRKLGGDVSARNMAEGACVTLSLPLAALTDGGDREI</sequence>
<evidence type="ECO:0000313" key="13">
    <source>
        <dbReference type="EMBL" id="CDX51116.1"/>
    </source>
</evidence>
<organism evidence="12 14">
    <name type="scientific">Mesorhizobium plurifarium</name>
    <dbReference type="NCBI Taxonomy" id="69974"/>
    <lineage>
        <taxon>Bacteria</taxon>
        <taxon>Pseudomonadati</taxon>
        <taxon>Pseudomonadota</taxon>
        <taxon>Alphaproteobacteria</taxon>
        <taxon>Hyphomicrobiales</taxon>
        <taxon>Phyllobacteriaceae</taxon>
        <taxon>Mesorhizobium</taxon>
    </lineage>
</organism>
<dbReference type="PANTHER" id="PTHR44936">
    <property type="entry name" value="SENSOR PROTEIN CREC"/>
    <property type="match status" value="1"/>
</dbReference>
<dbReference type="Gene3D" id="3.30.565.10">
    <property type="entry name" value="Histidine kinase-like ATPase, C-terminal domain"/>
    <property type="match status" value="1"/>
</dbReference>
<evidence type="ECO:0000313" key="15">
    <source>
        <dbReference type="Proteomes" id="UP000046122"/>
    </source>
</evidence>
<dbReference type="PROSITE" id="PS50109">
    <property type="entry name" value="HIS_KIN"/>
    <property type="match status" value="1"/>
</dbReference>
<keyword evidence="10" id="KW-1133">Transmembrane helix</keyword>
<feature type="transmembrane region" description="Helical" evidence="10">
    <location>
        <begin position="179"/>
        <end position="199"/>
    </location>
</feature>
<dbReference type="Gene3D" id="1.10.287.130">
    <property type="match status" value="1"/>
</dbReference>
<keyword evidence="5" id="KW-0597">Phosphoprotein</keyword>
<feature type="transmembrane region" description="Helical" evidence="10">
    <location>
        <begin position="68"/>
        <end position="88"/>
    </location>
</feature>
<dbReference type="InterPro" id="IPR003594">
    <property type="entry name" value="HATPase_dom"/>
</dbReference>
<keyword evidence="4" id="KW-1003">Cell membrane</keyword>
<evidence type="ECO:0000256" key="7">
    <source>
        <dbReference type="ARBA" id="ARBA00022741"/>
    </source>
</evidence>
<feature type="transmembrane region" description="Helical" evidence="10">
    <location>
        <begin position="43"/>
        <end position="62"/>
    </location>
</feature>
<dbReference type="InterPro" id="IPR036890">
    <property type="entry name" value="HATPase_C_sf"/>
</dbReference>
<keyword evidence="7" id="KW-0547">Nucleotide-binding</keyword>
<gene>
    <name evidence="12" type="ORF">MPL3356_150036</name>
    <name evidence="13" type="ORF">MPL3365_130297</name>
</gene>
<dbReference type="EMBL" id="CCNE01000005">
    <property type="protein sequence ID" value="CDX51116.1"/>
    <property type="molecule type" value="Genomic_DNA"/>
</dbReference>